<dbReference type="InterPro" id="IPR036662">
    <property type="entry name" value="PTS_EIIA_man-typ_sf"/>
</dbReference>
<accession>A0A0R2LB61</accession>
<dbReference type="EMBL" id="JQCN01000034">
    <property type="protein sequence ID" value="KRN99183.1"/>
    <property type="molecule type" value="Genomic_DNA"/>
</dbReference>
<evidence type="ECO:0000259" key="2">
    <source>
        <dbReference type="PROSITE" id="PS51096"/>
    </source>
</evidence>
<sequence length="135" mass="14983">MREYLLASHSNMARGVKDSLELIMGKQENVYTLCAYVQSDYDLESEIINFLKAHASSELIVITDLLGGSVNNEFLKLQPTFDYYLVTGLNLTLVLELVNSSNLSAKEAIDKAVLSARKALLNCAELTVSKSEDEF</sequence>
<protein>
    <recommendedName>
        <fullName evidence="2">PTS EIIA type-4 domain-containing protein</fullName>
    </recommendedName>
</protein>
<keyword evidence="1" id="KW-0808">Transferase</keyword>
<dbReference type="InterPro" id="IPR051471">
    <property type="entry name" value="Bacterial_PTS_sugar_comp"/>
</dbReference>
<dbReference type="AlphaFoldDB" id="A0A0R2LB61"/>
<reference evidence="3 4" key="1">
    <citation type="journal article" date="2015" name="Genome Announc.">
        <title>Expanding the biotechnology potential of lactobacilli through comparative genomics of 213 strains and associated genera.</title>
        <authorList>
            <person name="Sun Z."/>
            <person name="Harris H.M."/>
            <person name="McCann A."/>
            <person name="Guo C."/>
            <person name="Argimon S."/>
            <person name="Zhang W."/>
            <person name="Yang X."/>
            <person name="Jeffery I.B."/>
            <person name="Cooney J.C."/>
            <person name="Kagawa T.F."/>
            <person name="Liu W."/>
            <person name="Song Y."/>
            <person name="Salvetti E."/>
            <person name="Wrobel A."/>
            <person name="Rasinkangas P."/>
            <person name="Parkhill J."/>
            <person name="Rea M.C."/>
            <person name="O'Sullivan O."/>
            <person name="Ritari J."/>
            <person name="Douillard F.P."/>
            <person name="Paul Ross R."/>
            <person name="Yang R."/>
            <person name="Briner A.E."/>
            <person name="Felis G.E."/>
            <person name="de Vos W.M."/>
            <person name="Barrangou R."/>
            <person name="Klaenhammer T.R."/>
            <person name="Caufield P.W."/>
            <person name="Cui Y."/>
            <person name="Zhang H."/>
            <person name="O'Toole P.W."/>
        </authorList>
    </citation>
    <scope>NUCLEOTIDE SEQUENCE [LARGE SCALE GENOMIC DNA]</scope>
    <source>
        <strain evidence="3 4">NBRC 103219</strain>
    </source>
</reference>
<dbReference type="PATRIC" id="fig|449659.4.peg.1705"/>
<dbReference type="GO" id="GO:0016740">
    <property type="term" value="F:transferase activity"/>
    <property type="evidence" value="ECO:0007669"/>
    <property type="project" value="UniProtKB-KW"/>
</dbReference>
<dbReference type="PROSITE" id="PS51096">
    <property type="entry name" value="PTS_EIIA_TYPE_4"/>
    <property type="match status" value="1"/>
</dbReference>
<feature type="domain" description="PTS EIIA type-4" evidence="2">
    <location>
        <begin position="1"/>
        <end position="120"/>
    </location>
</feature>
<dbReference type="STRING" id="449659.IV66_GL001671"/>
<dbReference type="InterPro" id="IPR004701">
    <property type="entry name" value="PTS_EIIA_man-typ"/>
</dbReference>
<dbReference type="SUPFAM" id="SSF53062">
    <property type="entry name" value="PTS system fructose IIA component-like"/>
    <property type="match status" value="1"/>
</dbReference>
<comment type="caution">
    <text evidence="3">The sequence shown here is derived from an EMBL/GenBank/DDBJ whole genome shotgun (WGS) entry which is preliminary data.</text>
</comment>
<dbReference type="Pfam" id="PF03610">
    <property type="entry name" value="EIIA-man"/>
    <property type="match status" value="1"/>
</dbReference>
<evidence type="ECO:0000256" key="1">
    <source>
        <dbReference type="ARBA" id="ARBA00022679"/>
    </source>
</evidence>
<dbReference type="PANTHER" id="PTHR33799">
    <property type="entry name" value="PTS PERMEASE-RELATED-RELATED"/>
    <property type="match status" value="1"/>
</dbReference>
<name>A0A0R2LB61_9LACO</name>
<organism evidence="3 4">
    <name type="scientific">Ligilactobacillus pobuzihii</name>
    <dbReference type="NCBI Taxonomy" id="449659"/>
    <lineage>
        <taxon>Bacteria</taxon>
        <taxon>Bacillati</taxon>
        <taxon>Bacillota</taxon>
        <taxon>Bacilli</taxon>
        <taxon>Lactobacillales</taxon>
        <taxon>Lactobacillaceae</taxon>
        <taxon>Ligilactobacillus</taxon>
    </lineage>
</organism>
<proteinExistence type="predicted"/>
<dbReference type="Gene3D" id="3.40.50.510">
    <property type="entry name" value="Phosphotransferase system, mannose-type IIA component"/>
    <property type="match status" value="1"/>
</dbReference>
<dbReference type="PANTHER" id="PTHR33799:SF1">
    <property type="entry name" value="PTS SYSTEM MANNOSE-SPECIFIC EIIAB COMPONENT-RELATED"/>
    <property type="match status" value="1"/>
</dbReference>
<dbReference type="Proteomes" id="UP000051886">
    <property type="component" value="Unassembled WGS sequence"/>
</dbReference>
<evidence type="ECO:0000313" key="4">
    <source>
        <dbReference type="Proteomes" id="UP000051886"/>
    </source>
</evidence>
<gene>
    <name evidence="3" type="ORF">IV66_GL001671</name>
</gene>
<keyword evidence="4" id="KW-1185">Reference proteome</keyword>
<evidence type="ECO:0000313" key="3">
    <source>
        <dbReference type="EMBL" id="KRN99183.1"/>
    </source>
</evidence>
<dbReference type="GO" id="GO:0016020">
    <property type="term" value="C:membrane"/>
    <property type="evidence" value="ECO:0007669"/>
    <property type="project" value="InterPro"/>
</dbReference>
<dbReference type="GO" id="GO:0009401">
    <property type="term" value="P:phosphoenolpyruvate-dependent sugar phosphotransferase system"/>
    <property type="evidence" value="ECO:0007669"/>
    <property type="project" value="InterPro"/>
</dbReference>
<dbReference type="RefSeq" id="WP_017867136.1">
    <property type="nucleotide sequence ID" value="NZ_BJYB01000013.1"/>
</dbReference>